<protein>
    <submittedName>
        <fullName evidence="1">D-alanyl-D-alanine carboxypeptidase</fullName>
    </submittedName>
</protein>
<evidence type="ECO:0000313" key="1">
    <source>
        <dbReference type="EMBL" id="TYS55804.1"/>
    </source>
</evidence>
<comment type="caution">
    <text evidence="1">The sequence shown here is derived from an EMBL/GenBank/DDBJ whole genome shotgun (WGS) entry which is preliminary data.</text>
</comment>
<dbReference type="Proteomes" id="UP000323732">
    <property type="component" value="Unassembled WGS sequence"/>
</dbReference>
<keyword evidence="1" id="KW-0378">Hydrolase</keyword>
<dbReference type="GO" id="GO:0004180">
    <property type="term" value="F:carboxypeptidase activity"/>
    <property type="evidence" value="ECO:0007669"/>
    <property type="project" value="UniProtKB-KW"/>
</dbReference>
<keyword evidence="1" id="KW-0121">Carboxypeptidase</keyword>
<accession>A0A5D4S189</accession>
<evidence type="ECO:0000313" key="3">
    <source>
        <dbReference type="Proteomes" id="UP000323732"/>
    </source>
</evidence>
<dbReference type="EMBL" id="VTES01000015">
    <property type="protein sequence ID" value="TYS55804.1"/>
    <property type="molecule type" value="Genomic_DNA"/>
</dbReference>
<evidence type="ECO:0000313" key="2">
    <source>
        <dbReference type="EMBL" id="TYS55810.1"/>
    </source>
</evidence>
<name>A0A5D4S189_9BACI</name>
<dbReference type="EMBL" id="VTES01000015">
    <property type="protein sequence ID" value="TYS55810.1"/>
    <property type="molecule type" value="Genomic_DNA"/>
</dbReference>
<reference evidence="1 3" key="1">
    <citation type="submission" date="2019-08" db="EMBL/GenBank/DDBJ databases">
        <title>Bacillus genomes from the desert of Cuatro Cienegas, Coahuila.</title>
        <authorList>
            <person name="Olmedo-Alvarez G."/>
        </authorList>
    </citation>
    <scope>NUCLEOTIDE SEQUENCE [LARGE SCALE GENOMIC DNA]</scope>
    <source>
        <strain evidence="1 3">CH37_1T</strain>
    </source>
</reference>
<dbReference type="AlphaFoldDB" id="A0A5D4S189"/>
<keyword evidence="1" id="KW-0645">Protease</keyword>
<proteinExistence type="predicted"/>
<sequence length="51" mass="5621">MQKDLLLNSMGTQLTDMKLANMQKDALMNSLGQEVTKLKLEMMSMKGGESG</sequence>
<organism evidence="1 3">
    <name type="scientific">Bacillus infantis</name>
    <dbReference type="NCBI Taxonomy" id="324767"/>
    <lineage>
        <taxon>Bacteria</taxon>
        <taxon>Bacillati</taxon>
        <taxon>Bacillota</taxon>
        <taxon>Bacilli</taxon>
        <taxon>Bacillales</taxon>
        <taxon>Bacillaceae</taxon>
        <taxon>Bacillus</taxon>
    </lineage>
</organism>
<gene>
    <name evidence="1" type="ORF">FZD47_25240</name>
    <name evidence="2" type="ORF">FZD47_25615</name>
</gene>